<comment type="caution">
    <text evidence="2">The sequence shown here is derived from an EMBL/GenBank/DDBJ whole genome shotgun (WGS) entry which is preliminary data.</text>
</comment>
<evidence type="ECO:0000313" key="3">
    <source>
        <dbReference type="Proteomes" id="UP001596103"/>
    </source>
</evidence>
<feature type="signal peptide" evidence="1">
    <location>
        <begin position="1"/>
        <end position="26"/>
    </location>
</feature>
<gene>
    <name evidence="2" type="ORF">ACFPTO_09165</name>
</gene>
<organism evidence="2 3">
    <name type="scientific">Paraburkholderia denitrificans</name>
    <dbReference type="NCBI Taxonomy" id="694025"/>
    <lineage>
        <taxon>Bacteria</taxon>
        <taxon>Pseudomonadati</taxon>
        <taxon>Pseudomonadota</taxon>
        <taxon>Betaproteobacteria</taxon>
        <taxon>Burkholderiales</taxon>
        <taxon>Burkholderiaceae</taxon>
        <taxon>Paraburkholderia</taxon>
    </lineage>
</organism>
<feature type="chain" id="PRO_5047382284" evidence="1">
    <location>
        <begin position="27"/>
        <end position="208"/>
    </location>
</feature>
<accession>A0ABW0J7C3</accession>
<evidence type="ECO:0000313" key="2">
    <source>
        <dbReference type="EMBL" id="MFC5428966.1"/>
    </source>
</evidence>
<keyword evidence="3" id="KW-1185">Reference proteome</keyword>
<protein>
    <submittedName>
        <fullName evidence="2">Uncharacterized protein</fullName>
    </submittedName>
</protein>
<keyword evidence="1" id="KW-0732">Signal</keyword>
<dbReference type="Proteomes" id="UP001596103">
    <property type="component" value="Unassembled WGS sequence"/>
</dbReference>
<evidence type="ECO:0000256" key="1">
    <source>
        <dbReference type="SAM" id="SignalP"/>
    </source>
</evidence>
<reference evidence="3" key="1">
    <citation type="journal article" date="2019" name="Int. J. Syst. Evol. Microbiol.">
        <title>The Global Catalogue of Microorganisms (GCM) 10K type strain sequencing project: providing services to taxonomists for standard genome sequencing and annotation.</title>
        <authorList>
            <consortium name="The Broad Institute Genomics Platform"/>
            <consortium name="The Broad Institute Genome Sequencing Center for Infectious Disease"/>
            <person name="Wu L."/>
            <person name="Ma J."/>
        </authorList>
    </citation>
    <scope>NUCLEOTIDE SEQUENCE [LARGE SCALE GENOMIC DNA]</scope>
    <source>
        <strain evidence="3">CCUG 56042</strain>
    </source>
</reference>
<proteinExistence type="predicted"/>
<sequence length="208" mass="21229">MKPRPLRLAGIAAVLFGQMTSFGVGAIEQDTPTVTEGRVMTAGDAPASRLQGDPIAAPQTDAAYSDPNWAPLAASALTPRQLDDMRGGFDLPSGLQVSFGIERVAFVNGNMVSATNFNIPNIATMTAQQAQALASASTGGLVQVGSGNAVQTGALPGLTGGVIQNTLSNQLIQALTTINTSVNSLGPFKAQNVGATINSALLNAVRPR</sequence>
<dbReference type="EMBL" id="JBHSMP010000011">
    <property type="protein sequence ID" value="MFC5428966.1"/>
    <property type="molecule type" value="Genomic_DNA"/>
</dbReference>
<name>A0ABW0J7C3_9BURK</name>
<dbReference type="RefSeq" id="WP_377710979.1">
    <property type="nucleotide sequence ID" value="NZ_JBHSMP010000011.1"/>
</dbReference>